<evidence type="ECO:0000256" key="7">
    <source>
        <dbReference type="ARBA" id="ARBA00022989"/>
    </source>
</evidence>
<dbReference type="InterPro" id="IPR045863">
    <property type="entry name" value="CorA_TM1_TM2"/>
</dbReference>
<proteinExistence type="inferred from homology"/>
<dbReference type="PANTHER" id="PTHR46494:SF1">
    <property type="entry name" value="CORA FAMILY METAL ION TRANSPORTER (EUROFUNG)"/>
    <property type="match status" value="1"/>
</dbReference>
<dbReference type="Gene3D" id="3.30.460.20">
    <property type="entry name" value="CorA soluble domain-like"/>
    <property type="match status" value="1"/>
</dbReference>
<evidence type="ECO:0000256" key="2">
    <source>
        <dbReference type="ARBA" id="ARBA00009765"/>
    </source>
</evidence>
<dbReference type="NCBIfam" id="TIGR00383">
    <property type="entry name" value="corA"/>
    <property type="match status" value="1"/>
</dbReference>
<keyword evidence="4 12" id="KW-1003">Cell membrane</keyword>
<dbReference type="SUPFAM" id="SSF144083">
    <property type="entry name" value="Magnesium transport protein CorA, transmembrane region"/>
    <property type="match status" value="1"/>
</dbReference>
<evidence type="ECO:0000313" key="14">
    <source>
        <dbReference type="EMBL" id="KIO44804.1"/>
    </source>
</evidence>
<dbReference type="GO" id="GO:0005886">
    <property type="term" value="C:plasma membrane"/>
    <property type="evidence" value="ECO:0007669"/>
    <property type="project" value="UniProtKB-SubCell"/>
</dbReference>
<dbReference type="CDD" id="cd12828">
    <property type="entry name" value="TmCorA-like_1"/>
    <property type="match status" value="1"/>
</dbReference>
<dbReference type="PANTHER" id="PTHR46494">
    <property type="entry name" value="CORA FAMILY METAL ION TRANSPORTER (EUROFUNG)"/>
    <property type="match status" value="1"/>
</dbReference>
<accession>A0A0C3RGU9</accession>
<keyword evidence="5 12" id="KW-0812">Transmembrane</keyword>
<evidence type="ECO:0000256" key="11">
    <source>
        <dbReference type="ARBA" id="ARBA00045497"/>
    </source>
</evidence>
<reference evidence="14 16" key="1">
    <citation type="submission" date="2014-07" db="EMBL/GenBank/DDBJ databases">
        <title>Porphyromonadaceae bacterium OUH 308042 = ATCC BAA-2681 = DSM 28342 draft genome.</title>
        <authorList>
            <person name="Sydenham T.V."/>
            <person name="Hasman H."/>
            <person name="Justensen U.S."/>
        </authorList>
    </citation>
    <scope>NUCLEOTIDE SEQUENCE [LARGE SCALE GENOMIC DNA]</scope>
    <source>
        <strain evidence="14 16">OUH 308042</strain>
    </source>
</reference>
<dbReference type="InterPro" id="IPR002523">
    <property type="entry name" value="MgTranspt_CorA/ZnTranspt_ZntB"/>
</dbReference>
<name>A0A0C3RGU9_9PORP</name>
<dbReference type="RefSeq" id="WP_041504214.1">
    <property type="nucleotide sequence ID" value="NZ_JPIT01000032.1"/>
</dbReference>
<reference evidence="13 15" key="2">
    <citation type="submission" date="2014-07" db="EMBL/GenBank/DDBJ databases">
        <title>Porphyromonadaceae bacterium OUH 334697 = ATCC BAA-2682 = DSM 28341 draft genome.</title>
        <authorList>
            <person name="Sydenham T.V."/>
            <person name="Hasman H."/>
            <person name="Justesen U.S."/>
        </authorList>
    </citation>
    <scope>NUCLEOTIDE SEQUENCE [LARGE SCALE GENOMIC DNA]</scope>
    <source>
        <strain evidence="13 15">OUH 334697</strain>
    </source>
</reference>
<dbReference type="Proteomes" id="UP000031937">
    <property type="component" value="Unassembled WGS sequence"/>
</dbReference>
<evidence type="ECO:0000256" key="5">
    <source>
        <dbReference type="ARBA" id="ARBA00022692"/>
    </source>
</evidence>
<feature type="transmembrane region" description="Helical" evidence="12">
    <location>
        <begin position="295"/>
        <end position="315"/>
    </location>
</feature>
<dbReference type="InterPro" id="IPR045861">
    <property type="entry name" value="CorA_cytoplasmic_dom"/>
</dbReference>
<dbReference type="GO" id="GO:0015095">
    <property type="term" value="F:magnesium ion transmembrane transporter activity"/>
    <property type="evidence" value="ECO:0007669"/>
    <property type="project" value="UniProtKB-UniRule"/>
</dbReference>
<keyword evidence="8 12" id="KW-0406">Ion transport</keyword>
<comment type="caution">
    <text evidence="14">The sequence shown here is derived from an EMBL/GenBank/DDBJ whole genome shotgun (WGS) entry which is preliminary data.</text>
</comment>
<evidence type="ECO:0000313" key="16">
    <source>
        <dbReference type="Proteomes" id="UP000031980"/>
    </source>
</evidence>
<dbReference type="GO" id="GO:0000287">
    <property type="term" value="F:magnesium ion binding"/>
    <property type="evidence" value="ECO:0007669"/>
    <property type="project" value="TreeGrafter"/>
</dbReference>
<comment type="catalytic activity">
    <reaction evidence="10">
        <text>Mg(2+)(in) = Mg(2+)(out)</text>
        <dbReference type="Rhea" id="RHEA:29827"/>
        <dbReference type="ChEBI" id="CHEBI:18420"/>
    </reaction>
</comment>
<dbReference type="GO" id="GO:0050897">
    <property type="term" value="F:cobalt ion binding"/>
    <property type="evidence" value="ECO:0007669"/>
    <property type="project" value="TreeGrafter"/>
</dbReference>
<keyword evidence="3 12" id="KW-0813">Transport</keyword>
<dbReference type="FunFam" id="1.20.58.340:FF:000004">
    <property type="entry name" value="Magnesium transport protein CorA"/>
    <property type="match status" value="1"/>
</dbReference>
<keyword evidence="16" id="KW-1185">Reference proteome</keyword>
<evidence type="ECO:0000256" key="8">
    <source>
        <dbReference type="ARBA" id="ARBA00023065"/>
    </source>
</evidence>
<evidence type="ECO:0000256" key="4">
    <source>
        <dbReference type="ARBA" id="ARBA00022475"/>
    </source>
</evidence>
<evidence type="ECO:0000256" key="9">
    <source>
        <dbReference type="ARBA" id="ARBA00023136"/>
    </source>
</evidence>
<evidence type="ECO:0000256" key="12">
    <source>
        <dbReference type="RuleBase" id="RU362010"/>
    </source>
</evidence>
<comment type="similarity">
    <text evidence="2 12">Belongs to the CorA metal ion transporter (MIT) (TC 1.A.35) family.</text>
</comment>
<dbReference type="Pfam" id="PF01544">
    <property type="entry name" value="CorA"/>
    <property type="match status" value="1"/>
</dbReference>
<dbReference type="OrthoDB" id="9803416at2"/>
<dbReference type="Proteomes" id="UP000031980">
    <property type="component" value="Unassembled WGS sequence"/>
</dbReference>
<comment type="function">
    <text evidence="11">Mediates influx of magnesium ions. Alternates between open and closed states. Activated by low cytoplasmic Mg(2+) levels. Inactive when cytoplasmic Mg(2+) levels are high.</text>
</comment>
<dbReference type="Gene3D" id="1.20.58.340">
    <property type="entry name" value="Magnesium transport protein CorA, transmembrane region"/>
    <property type="match status" value="2"/>
</dbReference>
<keyword evidence="9 12" id="KW-0472">Membrane</keyword>
<dbReference type="EMBL" id="JPIU01000038">
    <property type="protein sequence ID" value="KIO44804.1"/>
    <property type="molecule type" value="Genomic_DNA"/>
</dbReference>
<comment type="subcellular location">
    <subcellularLocation>
        <location evidence="1">Cell membrane</location>
        <topology evidence="1">Multi-pass membrane protein</topology>
    </subcellularLocation>
    <subcellularLocation>
        <location evidence="12">Membrane</location>
        <topology evidence="12">Multi-pass membrane protein</topology>
    </subcellularLocation>
</comment>
<sequence>MARFLKDRKKAQGAAPGSLIFIGKQKMDRNSIQVLQYTPEGLKEYFPENIEKIKESISNDHMTWIGISGLHNTQLIADLGKVFTISPLILEDILNTDQRPRFSEETDHLYVIIKSFYIGTEDQAVHMEQISMIVGDHYLLTIQETETDYFKAVKKRLYDSQSKIRNFGPDYLCYALLDTLVDNYIINIERLGVAIEEQEKRIFSSEIENVEEIYHFRTELSYIRKNVRPVKELMNRFTGCDSPLIDKRTYSYLHDLDDLVVQVQEAIEIYYTMTSDQLNLYQTSISNRVNDVMKILTIFSAIFIPLTFIAGIYGMNFEYMPELHHRYAYFILWGIMIAVTIVMLLFFKRKKWL</sequence>
<organism evidence="14 16">
    <name type="scientific">Sanguibacteroides justesenii</name>
    <dbReference type="NCBI Taxonomy" id="1547597"/>
    <lineage>
        <taxon>Bacteria</taxon>
        <taxon>Pseudomonadati</taxon>
        <taxon>Bacteroidota</taxon>
        <taxon>Bacteroidia</taxon>
        <taxon>Bacteroidales</taxon>
        <taxon>Porphyromonadaceae</taxon>
        <taxon>Sanguibacteroides</taxon>
    </lineage>
</organism>
<evidence type="ECO:0000256" key="6">
    <source>
        <dbReference type="ARBA" id="ARBA00022842"/>
    </source>
</evidence>
<evidence type="ECO:0000313" key="15">
    <source>
        <dbReference type="Proteomes" id="UP000031937"/>
    </source>
</evidence>
<gene>
    <name evidence="12" type="primary">corA</name>
    <name evidence="14" type="ORF">BA92_07200</name>
    <name evidence="13" type="ORF">IE90_12800</name>
</gene>
<dbReference type="EMBL" id="JPIT01000032">
    <property type="protein sequence ID" value="KIO43089.1"/>
    <property type="molecule type" value="Genomic_DNA"/>
</dbReference>
<evidence type="ECO:0000256" key="10">
    <source>
        <dbReference type="ARBA" id="ARBA00034269"/>
    </source>
</evidence>
<dbReference type="GO" id="GO:0015087">
    <property type="term" value="F:cobalt ion transmembrane transporter activity"/>
    <property type="evidence" value="ECO:0007669"/>
    <property type="project" value="UniProtKB-UniRule"/>
</dbReference>
<feature type="transmembrane region" description="Helical" evidence="12">
    <location>
        <begin position="327"/>
        <end position="347"/>
    </location>
</feature>
<dbReference type="AlphaFoldDB" id="A0A0C3RGU9"/>
<evidence type="ECO:0000256" key="3">
    <source>
        <dbReference type="ARBA" id="ARBA00022448"/>
    </source>
</evidence>
<evidence type="ECO:0000256" key="1">
    <source>
        <dbReference type="ARBA" id="ARBA00004651"/>
    </source>
</evidence>
<keyword evidence="6 12" id="KW-0460">Magnesium</keyword>
<protein>
    <recommendedName>
        <fullName evidence="12">Magnesium transport protein CorA</fullName>
    </recommendedName>
</protein>
<dbReference type="InterPro" id="IPR004488">
    <property type="entry name" value="Mg/Co-transport_prot_CorA"/>
</dbReference>
<dbReference type="SUPFAM" id="SSF143865">
    <property type="entry name" value="CorA soluble domain-like"/>
    <property type="match status" value="1"/>
</dbReference>
<keyword evidence="7 12" id="KW-1133">Transmembrane helix</keyword>
<evidence type="ECO:0000313" key="13">
    <source>
        <dbReference type="EMBL" id="KIO43089.1"/>
    </source>
</evidence>